<accession>A0A2P5D0A0</accession>
<feature type="non-terminal residue" evidence="1">
    <location>
        <position position="1"/>
    </location>
</feature>
<proteinExistence type="predicted"/>
<organism evidence="1 2">
    <name type="scientific">Parasponia andersonii</name>
    <name type="common">Sponia andersonii</name>
    <dbReference type="NCBI Taxonomy" id="3476"/>
    <lineage>
        <taxon>Eukaryota</taxon>
        <taxon>Viridiplantae</taxon>
        <taxon>Streptophyta</taxon>
        <taxon>Embryophyta</taxon>
        <taxon>Tracheophyta</taxon>
        <taxon>Spermatophyta</taxon>
        <taxon>Magnoliopsida</taxon>
        <taxon>eudicotyledons</taxon>
        <taxon>Gunneridae</taxon>
        <taxon>Pentapetalae</taxon>
        <taxon>rosids</taxon>
        <taxon>fabids</taxon>
        <taxon>Rosales</taxon>
        <taxon>Cannabaceae</taxon>
        <taxon>Parasponia</taxon>
    </lineage>
</organism>
<reference evidence="2" key="1">
    <citation type="submission" date="2016-06" db="EMBL/GenBank/DDBJ databases">
        <title>Parallel loss of symbiosis genes in relatives of nitrogen-fixing non-legume Parasponia.</title>
        <authorList>
            <person name="Van Velzen R."/>
            <person name="Holmer R."/>
            <person name="Bu F."/>
            <person name="Rutten L."/>
            <person name="Van Zeijl A."/>
            <person name="Liu W."/>
            <person name="Santuari L."/>
            <person name="Cao Q."/>
            <person name="Sharma T."/>
            <person name="Shen D."/>
            <person name="Roswanjaya Y."/>
            <person name="Wardhani T."/>
            <person name="Kalhor M.S."/>
            <person name="Jansen J."/>
            <person name="Van den Hoogen J."/>
            <person name="Gungor B."/>
            <person name="Hartog M."/>
            <person name="Hontelez J."/>
            <person name="Verver J."/>
            <person name="Yang W.-C."/>
            <person name="Schijlen E."/>
            <person name="Repin R."/>
            <person name="Schilthuizen M."/>
            <person name="Schranz E."/>
            <person name="Heidstra R."/>
            <person name="Miyata K."/>
            <person name="Fedorova E."/>
            <person name="Kohlen W."/>
            <person name="Bisseling T."/>
            <person name="Smit S."/>
            <person name="Geurts R."/>
        </authorList>
    </citation>
    <scope>NUCLEOTIDE SEQUENCE [LARGE SCALE GENOMIC DNA]</scope>
    <source>
        <strain evidence="2">cv. WU1-14</strain>
    </source>
</reference>
<protein>
    <submittedName>
        <fullName evidence="1">Uncharacterized protein</fullName>
    </submittedName>
</protein>
<dbReference type="EMBL" id="JXTB01000077">
    <property type="protein sequence ID" value="PON66729.1"/>
    <property type="molecule type" value="Genomic_DNA"/>
</dbReference>
<comment type="caution">
    <text evidence="1">The sequence shown here is derived from an EMBL/GenBank/DDBJ whole genome shotgun (WGS) entry which is preliminary data.</text>
</comment>
<keyword evidence="2" id="KW-1185">Reference proteome</keyword>
<evidence type="ECO:0000313" key="1">
    <source>
        <dbReference type="EMBL" id="PON66729.1"/>
    </source>
</evidence>
<dbReference type="Proteomes" id="UP000237105">
    <property type="component" value="Unassembled WGS sequence"/>
</dbReference>
<dbReference type="AlphaFoldDB" id="A0A2P5D0A0"/>
<evidence type="ECO:0000313" key="2">
    <source>
        <dbReference type="Proteomes" id="UP000237105"/>
    </source>
</evidence>
<gene>
    <name evidence="1" type="ORF">PanWU01x14_107660</name>
</gene>
<name>A0A2P5D0A0_PARAD</name>
<sequence length="107" mass="12034">FAMEKGSAHSGRPYILFMRETHVNAYIIKKSDSEIGQIYCHTEKGLPTVADPTFYLHRQKILPACYGEGSAHSDRPHASVAQVEIMPGCHRKRSSTFADHTHNSHNQ</sequence>